<dbReference type="GO" id="GO:0019915">
    <property type="term" value="P:lipid storage"/>
    <property type="evidence" value="ECO:0007669"/>
    <property type="project" value="TreeGrafter"/>
</dbReference>
<dbReference type="InterPro" id="IPR004279">
    <property type="entry name" value="Perilipin"/>
</dbReference>
<evidence type="ECO:0000256" key="3">
    <source>
        <dbReference type="ARBA" id="ARBA00022677"/>
    </source>
</evidence>
<dbReference type="PANTHER" id="PTHR14024:SF49">
    <property type="entry name" value="LIPID STORAGE DROPLETS SURFACE-BINDING PROTEIN 1"/>
    <property type="match status" value="1"/>
</dbReference>
<keyword evidence="3" id="KW-0551">Lipid droplet</keyword>
<comment type="similarity">
    <text evidence="2">Belongs to the perilipin family.</text>
</comment>
<dbReference type="PANTHER" id="PTHR14024">
    <property type="entry name" value="PERILIPIN"/>
    <property type="match status" value="1"/>
</dbReference>
<dbReference type="GO" id="GO:0010890">
    <property type="term" value="P:positive regulation of triglyceride storage"/>
    <property type="evidence" value="ECO:0007669"/>
    <property type="project" value="TreeGrafter"/>
</dbReference>
<dbReference type="GO" id="GO:0005811">
    <property type="term" value="C:lipid droplet"/>
    <property type="evidence" value="ECO:0007669"/>
    <property type="project" value="UniProtKB-SubCell"/>
</dbReference>
<evidence type="ECO:0000256" key="1">
    <source>
        <dbReference type="ARBA" id="ARBA00004502"/>
    </source>
</evidence>
<dbReference type="Pfam" id="PF03036">
    <property type="entry name" value="Perilipin"/>
    <property type="match status" value="1"/>
</dbReference>
<name>A0A151J5L7_9HYME</name>
<reference evidence="4 5" key="1">
    <citation type="submission" date="2015-09" db="EMBL/GenBank/DDBJ databases">
        <title>Trachymyrmex cornetzi WGS genome.</title>
        <authorList>
            <person name="Nygaard S."/>
            <person name="Hu H."/>
            <person name="Boomsma J."/>
            <person name="Zhang G."/>
        </authorList>
    </citation>
    <scope>NUCLEOTIDE SEQUENCE [LARGE SCALE GENOMIC DNA]</scope>
    <source>
        <strain evidence="4">Tcor2-1</strain>
        <tissue evidence="4">Whole body</tissue>
    </source>
</reference>
<dbReference type="STRING" id="471704.A0A151J5L7"/>
<gene>
    <name evidence="4" type="ORF">ALC57_09326</name>
</gene>
<dbReference type="EMBL" id="KQ979973">
    <property type="protein sequence ID" value="KYN18385.1"/>
    <property type="molecule type" value="Genomic_DNA"/>
</dbReference>
<evidence type="ECO:0000313" key="5">
    <source>
        <dbReference type="Proteomes" id="UP000078492"/>
    </source>
</evidence>
<organism evidence="4 5">
    <name type="scientific">Trachymyrmex cornetzi</name>
    <dbReference type="NCBI Taxonomy" id="471704"/>
    <lineage>
        <taxon>Eukaryota</taxon>
        <taxon>Metazoa</taxon>
        <taxon>Ecdysozoa</taxon>
        <taxon>Arthropoda</taxon>
        <taxon>Hexapoda</taxon>
        <taxon>Insecta</taxon>
        <taxon>Pterygota</taxon>
        <taxon>Neoptera</taxon>
        <taxon>Endopterygota</taxon>
        <taxon>Hymenoptera</taxon>
        <taxon>Apocrita</taxon>
        <taxon>Aculeata</taxon>
        <taxon>Formicoidea</taxon>
        <taxon>Formicidae</taxon>
        <taxon>Myrmicinae</taxon>
        <taxon>Trachymyrmex</taxon>
    </lineage>
</organism>
<evidence type="ECO:0000256" key="2">
    <source>
        <dbReference type="ARBA" id="ARBA00006311"/>
    </source>
</evidence>
<sequence length="271" mass="29273">MAGSETSASRAEISERPSAIVRIAYHCQYYDVNQSTMLVATSQLSVMCGTHDPTVPSIAPANSGDADVRGMMCTRRLLGLPVFATVTAAFCGAYKAVRGSHESVATILGHAENGMRAGLEFASPVTGSIASLLETPLKIVDNAMCVGLDFVEETVPSVKLPPGEIYGNMKDSVRSIFTSALETLKLLFGEPKDRIEDLSITNETAQGIRKVSSIRTQAFVVACTVMFQATIPHCVFIHAKTSLKTNLFQIQFVTRVRIQGEILSRINRILS</sequence>
<dbReference type="Proteomes" id="UP000078492">
    <property type="component" value="Unassembled WGS sequence"/>
</dbReference>
<comment type="subcellular location">
    <subcellularLocation>
        <location evidence="1">Lipid droplet</location>
    </subcellularLocation>
</comment>
<dbReference type="AlphaFoldDB" id="A0A151J5L7"/>
<proteinExistence type="inferred from homology"/>
<evidence type="ECO:0000313" key="4">
    <source>
        <dbReference type="EMBL" id="KYN18385.1"/>
    </source>
</evidence>
<protein>
    <submittedName>
        <fullName evidence="4">Perilipin-1</fullName>
    </submittedName>
</protein>
<keyword evidence="5" id="KW-1185">Reference proteome</keyword>
<accession>A0A151J5L7</accession>
<dbReference type="GO" id="GO:0005829">
    <property type="term" value="C:cytosol"/>
    <property type="evidence" value="ECO:0007669"/>
    <property type="project" value="TreeGrafter"/>
</dbReference>